<name>A0A238WRI8_HALEZ</name>
<gene>
    <name evidence="1" type="ORF">SAMN06266787_102587</name>
</gene>
<evidence type="ECO:0000313" key="1">
    <source>
        <dbReference type="EMBL" id="SNR49028.1"/>
    </source>
</evidence>
<reference evidence="1 2" key="1">
    <citation type="submission" date="2017-06" db="EMBL/GenBank/DDBJ databases">
        <authorList>
            <person name="Kim H.J."/>
            <person name="Triplett B.A."/>
        </authorList>
    </citation>
    <scope>NUCLEOTIDE SEQUENCE [LARGE SCALE GENOMIC DNA]</scope>
    <source>
        <strain evidence="1 2">DSM 19316</strain>
    </source>
</reference>
<dbReference type="AlphaFoldDB" id="A0A238WRI8"/>
<proteinExistence type="predicted"/>
<protein>
    <submittedName>
        <fullName evidence="1">Uncharacterized protein</fullName>
    </submittedName>
</protein>
<sequence>MFPDCEPKCRNGDAARSSEPSRWLTAGCISDDDPQVEIREIDVVNLRDETVGVTIVAERGDEVVSEDGFRFGPKQGGATGGVYLKESWMSGEGDLELTISADSIDEASLFTESVAQESEDDGCVSAFSPVDENGGGMYYAEAEC</sequence>
<organism evidence="1 2">
    <name type="scientific">Halorubrum ezzemoulense</name>
    <name type="common">Halorubrum chaoviator</name>
    <dbReference type="NCBI Taxonomy" id="337243"/>
    <lineage>
        <taxon>Archaea</taxon>
        <taxon>Methanobacteriati</taxon>
        <taxon>Methanobacteriota</taxon>
        <taxon>Stenosarchaea group</taxon>
        <taxon>Halobacteria</taxon>
        <taxon>Halobacteriales</taxon>
        <taxon>Haloferacaceae</taxon>
        <taxon>Halorubrum</taxon>
    </lineage>
</organism>
<dbReference type="EMBL" id="FZNK01000002">
    <property type="protein sequence ID" value="SNR49028.1"/>
    <property type="molecule type" value="Genomic_DNA"/>
</dbReference>
<evidence type="ECO:0000313" key="2">
    <source>
        <dbReference type="Proteomes" id="UP000198297"/>
    </source>
</evidence>
<dbReference type="Proteomes" id="UP000198297">
    <property type="component" value="Unassembled WGS sequence"/>
</dbReference>
<dbReference type="RefSeq" id="WP_241988200.1">
    <property type="nucleotide sequence ID" value="NZ_FZNK01000002.1"/>
</dbReference>
<accession>A0A238WRI8</accession>